<keyword evidence="3" id="KW-1185">Reference proteome</keyword>
<dbReference type="EMBL" id="BGZK01000104">
    <property type="protein sequence ID" value="GBP19130.1"/>
    <property type="molecule type" value="Genomic_DNA"/>
</dbReference>
<proteinExistence type="predicted"/>
<dbReference type="AlphaFoldDB" id="A0A4C1TYR4"/>
<evidence type="ECO:0000256" key="1">
    <source>
        <dbReference type="SAM" id="MobiDB-lite"/>
    </source>
</evidence>
<sequence>MAEQNDFHWEIEELTGLQLVGRRAESVTGSGSESKARPEVKLSTGLGSINDCGDRIRIKCQTGSELGSESKTRP</sequence>
<reference evidence="2 3" key="1">
    <citation type="journal article" date="2019" name="Commun. Biol.">
        <title>The bagworm genome reveals a unique fibroin gene that provides high tensile strength.</title>
        <authorList>
            <person name="Kono N."/>
            <person name="Nakamura H."/>
            <person name="Ohtoshi R."/>
            <person name="Tomita M."/>
            <person name="Numata K."/>
            <person name="Arakawa K."/>
        </authorList>
    </citation>
    <scope>NUCLEOTIDE SEQUENCE [LARGE SCALE GENOMIC DNA]</scope>
</reference>
<comment type="caution">
    <text evidence="2">The sequence shown here is derived from an EMBL/GenBank/DDBJ whole genome shotgun (WGS) entry which is preliminary data.</text>
</comment>
<organism evidence="2 3">
    <name type="scientific">Eumeta variegata</name>
    <name type="common">Bagworm moth</name>
    <name type="synonym">Eumeta japonica</name>
    <dbReference type="NCBI Taxonomy" id="151549"/>
    <lineage>
        <taxon>Eukaryota</taxon>
        <taxon>Metazoa</taxon>
        <taxon>Ecdysozoa</taxon>
        <taxon>Arthropoda</taxon>
        <taxon>Hexapoda</taxon>
        <taxon>Insecta</taxon>
        <taxon>Pterygota</taxon>
        <taxon>Neoptera</taxon>
        <taxon>Endopterygota</taxon>
        <taxon>Lepidoptera</taxon>
        <taxon>Glossata</taxon>
        <taxon>Ditrysia</taxon>
        <taxon>Tineoidea</taxon>
        <taxon>Psychidae</taxon>
        <taxon>Oiketicinae</taxon>
        <taxon>Eumeta</taxon>
    </lineage>
</organism>
<name>A0A4C1TYR4_EUMVA</name>
<dbReference type="Proteomes" id="UP000299102">
    <property type="component" value="Unassembled WGS sequence"/>
</dbReference>
<evidence type="ECO:0000313" key="3">
    <source>
        <dbReference type="Proteomes" id="UP000299102"/>
    </source>
</evidence>
<evidence type="ECO:0000313" key="2">
    <source>
        <dbReference type="EMBL" id="GBP19130.1"/>
    </source>
</evidence>
<protein>
    <submittedName>
        <fullName evidence="2">Uncharacterized protein</fullName>
    </submittedName>
</protein>
<accession>A0A4C1TYR4</accession>
<feature type="region of interest" description="Disordered" evidence="1">
    <location>
        <begin position="20"/>
        <end position="40"/>
    </location>
</feature>
<gene>
    <name evidence="2" type="ORF">EVAR_83443_1</name>
</gene>